<evidence type="ECO:0000313" key="15">
    <source>
        <dbReference type="EMBL" id="MEU8134590.1"/>
    </source>
</evidence>
<feature type="compositionally biased region" description="Low complexity" evidence="11">
    <location>
        <begin position="103"/>
        <end position="120"/>
    </location>
</feature>
<protein>
    <recommendedName>
        <fullName evidence="3">histidine kinase</fullName>
        <ecNumber evidence="3">2.7.13.3</ecNumber>
    </recommendedName>
</protein>
<dbReference type="SUPFAM" id="SSF47384">
    <property type="entry name" value="Homodimeric domain of signal transducing histidine kinase"/>
    <property type="match status" value="1"/>
</dbReference>
<evidence type="ECO:0000259" key="14">
    <source>
        <dbReference type="PROSITE" id="PS50885"/>
    </source>
</evidence>
<keyword evidence="8 12" id="KW-1133">Transmembrane helix</keyword>
<comment type="caution">
    <text evidence="15">The sequence shown here is derived from an EMBL/GenBank/DDBJ whole genome shotgun (WGS) entry which is preliminary data.</text>
</comment>
<dbReference type="PANTHER" id="PTHR45436:SF5">
    <property type="entry name" value="SENSOR HISTIDINE KINASE TRCS"/>
    <property type="match status" value="1"/>
</dbReference>
<dbReference type="SMART" id="SM00388">
    <property type="entry name" value="HisKA"/>
    <property type="match status" value="1"/>
</dbReference>
<keyword evidence="10 12" id="KW-0472">Membrane</keyword>
<feature type="domain" description="HAMP" evidence="14">
    <location>
        <begin position="215"/>
        <end position="268"/>
    </location>
</feature>
<dbReference type="Gene3D" id="6.10.340.10">
    <property type="match status" value="1"/>
</dbReference>
<dbReference type="Pfam" id="PF00672">
    <property type="entry name" value="HAMP"/>
    <property type="match status" value="1"/>
</dbReference>
<keyword evidence="7 15" id="KW-0418">Kinase</keyword>
<evidence type="ECO:0000256" key="12">
    <source>
        <dbReference type="SAM" id="Phobius"/>
    </source>
</evidence>
<reference evidence="15 16" key="1">
    <citation type="submission" date="2024-06" db="EMBL/GenBank/DDBJ databases">
        <title>The Natural Products Discovery Center: Release of the First 8490 Sequenced Strains for Exploring Actinobacteria Biosynthetic Diversity.</title>
        <authorList>
            <person name="Kalkreuter E."/>
            <person name="Kautsar S.A."/>
            <person name="Yang D."/>
            <person name="Bader C.D."/>
            <person name="Teijaro C.N."/>
            <person name="Fluegel L."/>
            <person name="Davis C.M."/>
            <person name="Simpson J.R."/>
            <person name="Lauterbach L."/>
            <person name="Steele A.D."/>
            <person name="Gui C."/>
            <person name="Meng S."/>
            <person name="Li G."/>
            <person name="Viehrig K."/>
            <person name="Ye F."/>
            <person name="Su P."/>
            <person name="Kiefer A.F."/>
            <person name="Nichols A."/>
            <person name="Cepeda A.J."/>
            <person name="Yan W."/>
            <person name="Fan B."/>
            <person name="Jiang Y."/>
            <person name="Adhikari A."/>
            <person name="Zheng C.-J."/>
            <person name="Schuster L."/>
            <person name="Cowan T.M."/>
            <person name="Smanski M.J."/>
            <person name="Chevrette M.G."/>
            <person name="De Carvalho L.P.S."/>
            <person name="Shen B."/>
        </authorList>
    </citation>
    <scope>NUCLEOTIDE SEQUENCE [LARGE SCALE GENOMIC DNA]</scope>
    <source>
        <strain evidence="15 16">NPDC048946</strain>
    </source>
</reference>
<evidence type="ECO:0000259" key="13">
    <source>
        <dbReference type="PROSITE" id="PS50109"/>
    </source>
</evidence>
<dbReference type="EC" id="2.7.13.3" evidence="3"/>
<feature type="compositionally biased region" description="Low complexity" evidence="11">
    <location>
        <begin position="458"/>
        <end position="475"/>
    </location>
</feature>
<name>A0ABV3DFQ6_9ACTN</name>
<feature type="compositionally biased region" description="Acidic residues" evidence="11">
    <location>
        <begin position="131"/>
        <end position="144"/>
    </location>
</feature>
<evidence type="ECO:0000256" key="10">
    <source>
        <dbReference type="ARBA" id="ARBA00023136"/>
    </source>
</evidence>
<evidence type="ECO:0000256" key="1">
    <source>
        <dbReference type="ARBA" id="ARBA00000085"/>
    </source>
</evidence>
<dbReference type="Pfam" id="PF02518">
    <property type="entry name" value="HATPase_c"/>
    <property type="match status" value="2"/>
</dbReference>
<evidence type="ECO:0000256" key="8">
    <source>
        <dbReference type="ARBA" id="ARBA00022989"/>
    </source>
</evidence>
<keyword evidence="9" id="KW-0902">Two-component regulatory system</keyword>
<evidence type="ECO:0000256" key="5">
    <source>
        <dbReference type="ARBA" id="ARBA00022679"/>
    </source>
</evidence>
<dbReference type="Gene3D" id="1.10.287.130">
    <property type="match status" value="1"/>
</dbReference>
<dbReference type="SMART" id="SM00304">
    <property type="entry name" value="HAMP"/>
    <property type="match status" value="1"/>
</dbReference>
<dbReference type="PANTHER" id="PTHR45436">
    <property type="entry name" value="SENSOR HISTIDINE KINASE YKOH"/>
    <property type="match status" value="1"/>
</dbReference>
<keyword evidence="16" id="KW-1185">Reference proteome</keyword>
<dbReference type="InterPro" id="IPR050428">
    <property type="entry name" value="TCS_sensor_his_kinase"/>
</dbReference>
<comment type="catalytic activity">
    <reaction evidence="1">
        <text>ATP + protein L-histidine = ADP + protein N-phospho-L-histidine.</text>
        <dbReference type="EC" id="2.7.13.3"/>
    </reaction>
</comment>
<dbReference type="PROSITE" id="PS50109">
    <property type="entry name" value="HIS_KIN"/>
    <property type="match status" value="1"/>
</dbReference>
<keyword evidence="4" id="KW-0597">Phosphoprotein</keyword>
<dbReference type="CDD" id="cd06225">
    <property type="entry name" value="HAMP"/>
    <property type="match status" value="1"/>
</dbReference>
<dbReference type="CDD" id="cd00075">
    <property type="entry name" value="HATPase"/>
    <property type="match status" value="1"/>
</dbReference>
<feature type="transmembrane region" description="Helical" evidence="12">
    <location>
        <begin position="193"/>
        <end position="214"/>
    </location>
</feature>
<dbReference type="InterPro" id="IPR003661">
    <property type="entry name" value="HisK_dim/P_dom"/>
</dbReference>
<gene>
    <name evidence="15" type="ORF">AB0C36_13875</name>
</gene>
<keyword evidence="5" id="KW-0808">Transferase</keyword>
<dbReference type="CDD" id="cd00082">
    <property type="entry name" value="HisKA"/>
    <property type="match status" value="1"/>
</dbReference>
<evidence type="ECO:0000256" key="11">
    <source>
        <dbReference type="SAM" id="MobiDB-lite"/>
    </source>
</evidence>
<evidence type="ECO:0000256" key="2">
    <source>
        <dbReference type="ARBA" id="ARBA00004236"/>
    </source>
</evidence>
<keyword evidence="6 12" id="KW-0812">Transmembrane</keyword>
<dbReference type="Proteomes" id="UP001551482">
    <property type="component" value="Unassembled WGS sequence"/>
</dbReference>
<sequence length="523" mass="54589">MLPRTVRGRATAAASLVVAVALAVGAFGLLAILESSLRDGLDRALGDRARDLATVAPGIAPDTELDTAGDEDIALVVSADGRIVAASSDEFTAASPPFPLFLSGSGESDDSAGSAGSDDSGGSRDSGDPGDSGESDGSRDEDDPDLRTLRGHDEDGDAETYRVAAQAAGDGGRTVYVASNLDRVTEPVGTVRLTLLAGLPPLLVVLTLTTWFVVGRSLRPVEAIRAEVADISEHALDRRVPVPPTNDEIGRLARTMNAMLARLEHAGDRQRAFVADASHELQTPLASFRAQLEVALAHPDATDWPATARGLLDADLAMERLVRDLLFLAREDEGGPPPRTLLFDLDDVVLEEAARLRSVTAVRVDTSRVSAAPVRGSRDDLTRVVRNLLDNAERHADGVVTVSLTADARTVTLVVEDDGPGVPPEFRPYLFERFTRADSARSRARDGSAGVSGGGSAEPGSGRPSGTGRPSGARPAARSGGTGLGLAIVRTITERHGGTVEAGDRPDGARGARFTVRLPAPSI</sequence>
<dbReference type="RefSeq" id="WP_358353372.1">
    <property type="nucleotide sequence ID" value="NZ_JBEZFP010000029.1"/>
</dbReference>
<dbReference type="InterPro" id="IPR003594">
    <property type="entry name" value="HATPase_dom"/>
</dbReference>
<evidence type="ECO:0000313" key="16">
    <source>
        <dbReference type="Proteomes" id="UP001551482"/>
    </source>
</evidence>
<feature type="region of interest" description="Disordered" evidence="11">
    <location>
        <begin position="96"/>
        <end position="159"/>
    </location>
</feature>
<evidence type="ECO:0000256" key="7">
    <source>
        <dbReference type="ARBA" id="ARBA00022777"/>
    </source>
</evidence>
<evidence type="ECO:0000256" key="3">
    <source>
        <dbReference type="ARBA" id="ARBA00012438"/>
    </source>
</evidence>
<evidence type="ECO:0000256" key="9">
    <source>
        <dbReference type="ARBA" id="ARBA00023012"/>
    </source>
</evidence>
<feature type="transmembrane region" description="Helical" evidence="12">
    <location>
        <begin position="12"/>
        <end position="33"/>
    </location>
</feature>
<dbReference type="Pfam" id="PF00512">
    <property type="entry name" value="HisKA"/>
    <property type="match status" value="1"/>
</dbReference>
<feature type="compositionally biased region" description="Basic and acidic residues" evidence="11">
    <location>
        <begin position="495"/>
        <end position="510"/>
    </location>
</feature>
<dbReference type="InterPro" id="IPR003660">
    <property type="entry name" value="HAMP_dom"/>
</dbReference>
<dbReference type="EMBL" id="JBEZFP010000029">
    <property type="protein sequence ID" value="MEU8134590.1"/>
    <property type="molecule type" value="Genomic_DNA"/>
</dbReference>
<dbReference type="InterPro" id="IPR005467">
    <property type="entry name" value="His_kinase_dom"/>
</dbReference>
<dbReference type="InterPro" id="IPR004358">
    <property type="entry name" value="Sig_transdc_His_kin-like_C"/>
</dbReference>
<dbReference type="GO" id="GO:0016301">
    <property type="term" value="F:kinase activity"/>
    <property type="evidence" value="ECO:0007669"/>
    <property type="project" value="UniProtKB-KW"/>
</dbReference>
<evidence type="ECO:0000256" key="4">
    <source>
        <dbReference type="ARBA" id="ARBA00022553"/>
    </source>
</evidence>
<feature type="region of interest" description="Disordered" evidence="11">
    <location>
        <begin position="438"/>
        <end position="483"/>
    </location>
</feature>
<dbReference type="SUPFAM" id="SSF55874">
    <property type="entry name" value="ATPase domain of HSP90 chaperone/DNA topoisomerase II/histidine kinase"/>
    <property type="match status" value="1"/>
</dbReference>
<accession>A0ABV3DFQ6</accession>
<feature type="domain" description="Histidine kinase" evidence="13">
    <location>
        <begin position="276"/>
        <end position="522"/>
    </location>
</feature>
<dbReference type="InterPro" id="IPR036097">
    <property type="entry name" value="HisK_dim/P_sf"/>
</dbReference>
<evidence type="ECO:0000256" key="6">
    <source>
        <dbReference type="ARBA" id="ARBA00022692"/>
    </source>
</evidence>
<feature type="region of interest" description="Disordered" evidence="11">
    <location>
        <begin position="495"/>
        <end position="523"/>
    </location>
</feature>
<dbReference type="Gene3D" id="3.30.565.10">
    <property type="entry name" value="Histidine kinase-like ATPase, C-terminal domain"/>
    <property type="match status" value="1"/>
</dbReference>
<dbReference type="SMART" id="SM00387">
    <property type="entry name" value="HATPase_c"/>
    <property type="match status" value="1"/>
</dbReference>
<proteinExistence type="predicted"/>
<dbReference type="PROSITE" id="PS50885">
    <property type="entry name" value="HAMP"/>
    <property type="match status" value="1"/>
</dbReference>
<dbReference type="InterPro" id="IPR036890">
    <property type="entry name" value="HATPase_C_sf"/>
</dbReference>
<comment type="subcellular location">
    <subcellularLocation>
        <location evidence="2">Cell membrane</location>
    </subcellularLocation>
</comment>
<dbReference type="PRINTS" id="PR00344">
    <property type="entry name" value="BCTRLSENSOR"/>
</dbReference>
<organism evidence="15 16">
    <name type="scientific">Streptodolium elevatio</name>
    <dbReference type="NCBI Taxonomy" id="3157996"/>
    <lineage>
        <taxon>Bacteria</taxon>
        <taxon>Bacillati</taxon>
        <taxon>Actinomycetota</taxon>
        <taxon>Actinomycetes</taxon>
        <taxon>Kitasatosporales</taxon>
        <taxon>Streptomycetaceae</taxon>
        <taxon>Streptodolium</taxon>
    </lineage>
</organism>
<dbReference type="SUPFAM" id="SSF158472">
    <property type="entry name" value="HAMP domain-like"/>
    <property type="match status" value="1"/>
</dbReference>